<dbReference type="InterPro" id="IPR029058">
    <property type="entry name" value="AB_hydrolase_fold"/>
</dbReference>
<dbReference type="InterPro" id="IPR049492">
    <property type="entry name" value="BD-FAE-like_dom"/>
</dbReference>
<evidence type="ECO:0000313" key="4">
    <source>
        <dbReference type="Proteomes" id="UP000183180"/>
    </source>
</evidence>
<sequence>MNCGGFSPGANRFIGTFDANRVGGGGGAGDDAVLMLGIGSGTAEFADVAHPAMNTERTDAKIGAVTARFPRMIPNRLPLHYFRFTLCGRMRDGLVAGKAGTELLPSLTSSDSRRSRWSPVPLRFLGLALVAGLGLTACSADDPTASGPVETGTTTTTEEVEYLDEVTVHRFEYPTPGEADSDQNWAELYLPAGEQKIDSIPLVVLIHGGAWQSALGADIFEPLARDLADRGMAVYNVEYRRVGSGGGWPTTFRDVASALDHVSVVDKQFPQITTDDELVVGHSAGAQLAVWGGTRHKLEDDEVGARPVFRPTRVVSLAGPLDMVYAATHGDDRIVTALGGTPRQVPQRYTMVDPIQNIDPSTPVVAVHNTGDRMVSSVNSSRYVDAVVKQGGEATAVLIPGGNHGSVVTSTAPEYPKVLDIITGASAADLDDVDEVKG</sequence>
<feature type="domain" description="BD-FAE-like" evidence="2">
    <location>
        <begin position="188"/>
        <end position="381"/>
    </location>
</feature>
<dbReference type="AlphaFoldDB" id="A0A1H2KTM7"/>
<keyword evidence="1 3" id="KW-0378">Hydrolase</keyword>
<accession>A0A1H2KTM7</accession>
<dbReference type="Gene3D" id="3.40.50.1820">
    <property type="entry name" value="alpha/beta hydrolase"/>
    <property type="match status" value="1"/>
</dbReference>
<organism evidence="3 4">
    <name type="scientific">Gordonia westfalica</name>
    <dbReference type="NCBI Taxonomy" id="158898"/>
    <lineage>
        <taxon>Bacteria</taxon>
        <taxon>Bacillati</taxon>
        <taxon>Actinomycetota</taxon>
        <taxon>Actinomycetes</taxon>
        <taxon>Mycobacteriales</taxon>
        <taxon>Gordoniaceae</taxon>
        <taxon>Gordonia</taxon>
    </lineage>
</organism>
<reference evidence="3 4" key="1">
    <citation type="submission" date="2016-10" db="EMBL/GenBank/DDBJ databases">
        <authorList>
            <person name="de Groot N.N."/>
        </authorList>
    </citation>
    <scope>NUCLEOTIDE SEQUENCE [LARGE SCALE GENOMIC DNA]</scope>
    <source>
        <strain evidence="3 4">DSM 44215</strain>
    </source>
</reference>
<evidence type="ECO:0000259" key="2">
    <source>
        <dbReference type="Pfam" id="PF20434"/>
    </source>
</evidence>
<dbReference type="Pfam" id="PF20434">
    <property type="entry name" value="BD-FAE"/>
    <property type="match status" value="1"/>
</dbReference>
<dbReference type="EMBL" id="FNLM01000034">
    <property type="protein sequence ID" value="SDU72077.1"/>
    <property type="molecule type" value="Genomic_DNA"/>
</dbReference>
<evidence type="ECO:0000313" key="3">
    <source>
        <dbReference type="EMBL" id="SDU72077.1"/>
    </source>
</evidence>
<dbReference type="STRING" id="158898.SAMN04488548_1343709"/>
<evidence type="ECO:0000256" key="1">
    <source>
        <dbReference type="ARBA" id="ARBA00022801"/>
    </source>
</evidence>
<dbReference type="PANTHER" id="PTHR48081">
    <property type="entry name" value="AB HYDROLASE SUPERFAMILY PROTEIN C4A8.06C"/>
    <property type="match status" value="1"/>
</dbReference>
<gene>
    <name evidence="3" type="ORF">SAMN04488548_1343709</name>
</gene>
<name>A0A1H2KTM7_9ACTN</name>
<dbReference type="Proteomes" id="UP000183180">
    <property type="component" value="Unassembled WGS sequence"/>
</dbReference>
<dbReference type="InterPro" id="IPR050300">
    <property type="entry name" value="GDXG_lipolytic_enzyme"/>
</dbReference>
<protein>
    <submittedName>
        <fullName evidence="3">Alpha/beta hydrolase family protein</fullName>
    </submittedName>
</protein>
<dbReference type="SUPFAM" id="SSF53474">
    <property type="entry name" value="alpha/beta-Hydrolases"/>
    <property type="match status" value="1"/>
</dbReference>
<proteinExistence type="predicted"/>
<dbReference type="GO" id="GO:0016787">
    <property type="term" value="F:hydrolase activity"/>
    <property type="evidence" value="ECO:0007669"/>
    <property type="project" value="UniProtKB-KW"/>
</dbReference>